<gene>
    <name evidence="1" type="ORF">PSON_ATCC_30995.1.T1340025</name>
</gene>
<keyword evidence="2" id="KW-1185">Reference proteome</keyword>
<dbReference type="EMBL" id="CAJJDN010000134">
    <property type="protein sequence ID" value="CAD8121723.1"/>
    <property type="molecule type" value="Genomic_DNA"/>
</dbReference>
<organism evidence="1 2">
    <name type="scientific">Paramecium sonneborni</name>
    <dbReference type="NCBI Taxonomy" id="65129"/>
    <lineage>
        <taxon>Eukaryota</taxon>
        <taxon>Sar</taxon>
        <taxon>Alveolata</taxon>
        <taxon>Ciliophora</taxon>
        <taxon>Intramacronucleata</taxon>
        <taxon>Oligohymenophorea</taxon>
        <taxon>Peniculida</taxon>
        <taxon>Parameciidae</taxon>
        <taxon>Paramecium</taxon>
    </lineage>
</organism>
<dbReference type="Proteomes" id="UP000692954">
    <property type="component" value="Unassembled WGS sequence"/>
</dbReference>
<reference evidence="1" key="1">
    <citation type="submission" date="2021-01" db="EMBL/GenBank/DDBJ databases">
        <authorList>
            <consortium name="Genoscope - CEA"/>
            <person name="William W."/>
        </authorList>
    </citation>
    <scope>NUCLEOTIDE SEQUENCE</scope>
</reference>
<accession>A0A8S1R333</accession>
<dbReference type="AlphaFoldDB" id="A0A8S1R333"/>
<protein>
    <submittedName>
        <fullName evidence="1">Uncharacterized protein</fullName>
    </submittedName>
</protein>
<sequence>MIEGENLDILLKQNSKYKDNYQNNKNIHIINTSLNIIKSLMNRVSNNQDRFLLESRSGFQSQSIFDSCQSLIDVDSFQKQFLLKPSTCSEKRLIKFKSIHQFENL</sequence>
<name>A0A8S1R333_9CILI</name>
<evidence type="ECO:0000313" key="1">
    <source>
        <dbReference type="EMBL" id="CAD8121723.1"/>
    </source>
</evidence>
<comment type="caution">
    <text evidence="1">The sequence shown here is derived from an EMBL/GenBank/DDBJ whole genome shotgun (WGS) entry which is preliminary data.</text>
</comment>
<proteinExistence type="predicted"/>
<evidence type="ECO:0000313" key="2">
    <source>
        <dbReference type="Proteomes" id="UP000692954"/>
    </source>
</evidence>